<sequence length="313" mass="33970">MAFHTATTLETSTGAALRLYVEPAAGRPRGVVQISHGLCEHAGRYSPFARFLAGRGFHVYAHDHRGHGATAAPATPRGSFGPRPAARNVLADVLDVHRHVSESHPDLPVFLFGQSMGAMVVLAILARRSLSVAGVAAYNMPFPSRFAARAAKAVLAWERFRLGSDVPSRLLPRFTFQAWADAVPDACTPFDWLSRDRESVGAFMADPSCGLAPAVGVWEAVFDFSLAIAAPGAFAALRKDLPIRLVGGGADPVTSYGRAVLRLESHLRRKGFLNLETSLYAENRHESLNELNRNLIMGEFATWAERVSARRTD</sequence>
<feature type="domain" description="Serine aminopeptidase S33" evidence="1">
    <location>
        <begin position="27"/>
        <end position="291"/>
    </location>
</feature>
<evidence type="ECO:0000313" key="2">
    <source>
        <dbReference type="EMBL" id="MCT8990576.1"/>
    </source>
</evidence>
<dbReference type="PANTHER" id="PTHR11614">
    <property type="entry name" value="PHOSPHOLIPASE-RELATED"/>
    <property type="match status" value="1"/>
</dbReference>
<dbReference type="GO" id="GO:0016787">
    <property type="term" value="F:hydrolase activity"/>
    <property type="evidence" value="ECO:0007669"/>
    <property type="project" value="UniProtKB-KW"/>
</dbReference>
<dbReference type="Proteomes" id="UP001149009">
    <property type="component" value="Unassembled WGS sequence"/>
</dbReference>
<dbReference type="EMBL" id="JAODNV010000010">
    <property type="protein sequence ID" value="MCT8990576.1"/>
    <property type="molecule type" value="Genomic_DNA"/>
</dbReference>
<reference evidence="2" key="1">
    <citation type="submission" date="2022-08" db="EMBL/GenBank/DDBJ databases">
        <title>Chelativorans sichuanense sp. nov., a paraffin oil-degrading bacterium isolated from a mixture of oil-based drill cuttings and paddy soil.</title>
        <authorList>
            <person name="Yu J."/>
            <person name="Liu H."/>
            <person name="Chen Q."/>
        </authorList>
    </citation>
    <scope>NUCLEOTIDE SEQUENCE</scope>
    <source>
        <strain evidence="2">SCAU 2101</strain>
    </source>
</reference>
<dbReference type="InterPro" id="IPR029058">
    <property type="entry name" value="AB_hydrolase_fold"/>
</dbReference>
<name>A0A9X3B9K1_9HYPH</name>
<keyword evidence="3" id="KW-1185">Reference proteome</keyword>
<protein>
    <submittedName>
        <fullName evidence="2">Alpha/beta hydrolase</fullName>
    </submittedName>
</protein>
<dbReference type="Pfam" id="PF12146">
    <property type="entry name" value="Hydrolase_4"/>
    <property type="match status" value="1"/>
</dbReference>
<gene>
    <name evidence="2" type="ORF">NYR54_09770</name>
</gene>
<dbReference type="SUPFAM" id="SSF53474">
    <property type="entry name" value="alpha/beta-Hydrolases"/>
    <property type="match status" value="1"/>
</dbReference>
<evidence type="ECO:0000259" key="1">
    <source>
        <dbReference type="Pfam" id="PF12146"/>
    </source>
</evidence>
<dbReference type="AlphaFoldDB" id="A0A9X3B9K1"/>
<accession>A0A9X3B9K1</accession>
<evidence type="ECO:0000313" key="3">
    <source>
        <dbReference type="Proteomes" id="UP001149009"/>
    </source>
</evidence>
<proteinExistence type="predicted"/>
<dbReference type="Gene3D" id="3.40.50.1820">
    <property type="entry name" value="alpha/beta hydrolase"/>
    <property type="match status" value="1"/>
</dbReference>
<dbReference type="InterPro" id="IPR022742">
    <property type="entry name" value="Hydrolase_4"/>
</dbReference>
<dbReference type="InterPro" id="IPR051044">
    <property type="entry name" value="MAG_DAG_Lipase"/>
</dbReference>
<comment type="caution">
    <text evidence="2">The sequence shown here is derived from an EMBL/GenBank/DDBJ whole genome shotgun (WGS) entry which is preliminary data.</text>
</comment>
<keyword evidence="2" id="KW-0378">Hydrolase</keyword>
<dbReference type="RefSeq" id="WP_261515458.1">
    <property type="nucleotide sequence ID" value="NZ_JAODNV010000010.1"/>
</dbReference>
<organism evidence="2 3">
    <name type="scientific">Chelativorans petroleitrophicus</name>
    <dbReference type="NCBI Taxonomy" id="2975484"/>
    <lineage>
        <taxon>Bacteria</taxon>
        <taxon>Pseudomonadati</taxon>
        <taxon>Pseudomonadota</taxon>
        <taxon>Alphaproteobacteria</taxon>
        <taxon>Hyphomicrobiales</taxon>
        <taxon>Phyllobacteriaceae</taxon>
        <taxon>Chelativorans</taxon>
    </lineage>
</organism>